<sequence length="158" mass="18096">MTQEKKQEYTLKITQANKTQMITILYEIIIDYLDDAMDEISLGQNADGEKSLLKAQSCLDELIRSVNLHTDLGKNLHNIYIFSKKELIVSGVNHSLNRIWRVKKNMKTLHEAYRELEKKDKSGPMMDNTQKVYAGLTYGKHSLNEDVTAASTNRGYVV</sequence>
<keyword evidence="6" id="KW-0966">Cell projection</keyword>
<dbReference type="AlphaFoldDB" id="A0A1I5WQR2"/>
<dbReference type="GO" id="GO:0044780">
    <property type="term" value="P:bacterial-type flagellum assembly"/>
    <property type="evidence" value="ECO:0007669"/>
    <property type="project" value="InterPro"/>
</dbReference>
<evidence type="ECO:0000256" key="2">
    <source>
        <dbReference type="ARBA" id="ARBA00008787"/>
    </source>
</evidence>
<dbReference type="Gene3D" id="1.20.120.340">
    <property type="entry name" value="Flagellar protein FliS"/>
    <property type="match status" value="1"/>
</dbReference>
<protein>
    <submittedName>
        <fullName evidence="6">Flagellar protein FliS</fullName>
    </submittedName>
</protein>
<dbReference type="InterPro" id="IPR003713">
    <property type="entry name" value="FliS"/>
</dbReference>
<dbReference type="GO" id="GO:0071973">
    <property type="term" value="P:bacterial-type flagellum-dependent cell motility"/>
    <property type="evidence" value="ECO:0007669"/>
    <property type="project" value="TreeGrafter"/>
</dbReference>
<accession>A0A1I5WQR2</accession>
<dbReference type="CDD" id="cd16098">
    <property type="entry name" value="FliS"/>
    <property type="match status" value="1"/>
</dbReference>
<dbReference type="PANTHER" id="PTHR34773">
    <property type="entry name" value="FLAGELLAR SECRETION CHAPERONE FLIS"/>
    <property type="match status" value="1"/>
</dbReference>
<reference evidence="7" key="1">
    <citation type="submission" date="2016-10" db="EMBL/GenBank/DDBJ databases">
        <authorList>
            <person name="Varghese N."/>
            <person name="Submissions S."/>
        </authorList>
    </citation>
    <scope>NUCLEOTIDE SEQUENCE [LARGE SCALE GENOMIC DNA]</scope>
    <source>
        <strain evidence="7">P18</strain>
    </source>
</reference>
<proteinExistence type="inferred from homology"/>
<keyword evidence="6" id="KW-0969">Cilium</keyword>
<dbReference type="InterPro" id="IPR036584">
    <property type="entry name" value="FliS_sf"/>
</dbReference>
<keyword evidence="5" id="KW-0143">Chaperone</keyword>
<keyword evidence="7" id="KW-1185">Reference proteome</keyword>
<dbReference type="EMBL" id="FOXO01000024">
    <property type="protein sequence ID" value="SFQ21726.1"/>
    <property type="molecule type" value="Genomic_DNA"/>
</dbReference>
<keyword evidence="4" id="KW-1005">Bacterial flagellum biogenesis</keyword>
<dbReference type="PANTHER" id="PTHR34773:SF1">
    <property type="entry name" value="FLAGELLAR SECRETION CHAPERONE FLIS"/>
    <property type="match status" value="1"/>
</dbReference>
<dbReference type="SUPFAM" id="SSF101116">
    <property type="entry name" value="Flagellar export chaperone FliS"/>
    <property type="match status" value="1"/>
</dbReference>
<comment type="similarity">
    <text evidence="2">Belongs to the FliS family.</text>
</comment>
<evidence type="ECO:0000256" key="1">
    <source>
        <dbReference type="ARBA" id="ARBA00004514"/>
    </source>
</evidence>
<gene>
    <name evidence="6" type="ORF">SAMN04487928_12430</name>
</gene>
<comment type="subcellular location">
    <subcellularLocation>
        <location evidence="1">Cytoplasm</location>
        <location evidence="1">Cytosol</location>
    </subcellularLocation>
</comment>
<organism evidence="6 7">
    <name type="scientific">Butyrivibrio proteoclasticus</name>
    <dbReference type="NCBI Taxonomy" id="43305"/>
    <lineage>
        <taxon>Bacteria</taxon>
        <taxon>Bacillati</taxon>
        <taxon>Bacillota</taxon>
        <taxon>Clostridia</taxon>
        <taxon>Lachnospirales</taxon>
        <taxon>Lachnospiraceae</taxon>
        <taxon>Butyrivibrio</taxon>
    </lineage>
</organism>
<dbReference type="Proteomes" id="UP000182624">
    <property type="component" value="Unassembled WGS sequence"/>
</dbReference>
<dbReference type="OrthoDB" id="1767099at2"/>
<dbReference type="Pfam" id="PF02561">
    <property type="entry name" value="FliS"/>
    <property type="match status" value="1"/>
</dbReference>
<evidence type="ECO:0000256" key="4">
    <source>
        <dbReference type="ARBA" id="ARBA00022795"/>
    </source>
</evidence>
<evidence type="ECO:0000313" key="7">
    <source>
        <dbReference type="Proteomes" id="UP000182624"/>
    </source>
</evidence>
<evidence type="ECO:0000256" key="5">
    <source>
        <dbReference type="ARBA" id="ARBA00023186"/>
    </source>
</evidence>
<dbReference type="RefSeq" id="WP_074890270.1">
    <property type="nucleotide sequence ID" value="NZ_FOXO01000024.1"/>
</dbReference>
<dbReference type="GO" id="GO:0005829">
    <property type="term" value="C:cytosol"/>
    <property type="evidence" value="ECO:0007669"/>
    <property type="project" value="UniProtKB-SubCell"/>
</dbReference>
<evidence type="ECO:0000256" key="3">
    <source>
        <dbReference type="ARBA" id="ARBA00022490"/>
    </source>
</evidence>
<keyword evidence="3" id="KW-0963">Cytoplasm</keyword>
<name>A0A1I5WQR2_9FIRM</name>
<evidence type="ECO:0000313" key="6">
    <source>
        <dbReference type="EMBL" id="SFQ21726.1"/>
    </source>
</evidence>
<keyword evidence="6" id="KW-0282">Flagellum</keyword>